<evidence type="ECO:0000313" key="8">
    <source>
        <dbReference type="EMBL" id="KAF9155413.1"/>
    </source>
</evidence>
<dbReference type="AlphaFoldDB" id="A0A9P5VEN2"/>
<name>A0A9P5VEN2_9FUNG</name>
<dbReference type="InterPro" id="IPR007188">
    <property type="entry name" value="ARPC2"/>
</dbReference>
<comment type="similarity">
    <text evidence="2 6">Belongs to the ARPC2 family.</text>
</comment>
<dbReference type="Proteomes" id="UP000748756">
    <property type="component" value="Unassembled WGS sequence"/>
</dbReference>
<evidence type="ECO:0000256" key="4">
    <source>
        <dbReference type="ARBA" id="ARBA00023203"/>
    </source>
</evidence>
<evidence type="ECO:0000256" key="2">
    <source>
        <dbReference type="ARBA" id="ARBA00007192"/>
    </source>
</evidence>
<comment type="caution">
    <text evidence="8">The sequence shown here is derived from an EMBL/GenBank/DDBJ whole genome shotgun (WGS) entry which is preliminary data.</text>
</comment>
<evidence type="ECO:0000256" key="3">
    <source>
        <dbReference type="ARBA" id="ARBA00022490"/>
    </source>
</evidence>
<gene>
    <name evidence="8" type="ORF">BG015_009970</name>
</gene>
<dbReference type="Gene3D" id="3.30.1460.20">
    <property type="match status" value="2"/>
</dbReference>
<evidence type="ECO:0000313" key="9">
    <source>
        <dbReference type="Proteomes" id="UP000748756"/>
    </source>
</evidence>
<evidence type="ECO:0000256" key="1">
    <source>
        <dbReference type="ARBA" id="ARBA00004245"/>
    </source>
</evidence>
<feature type="region of interest" description="Disordered" evidence="7">
    <location>
        <begin position="22"/>
        <end position="54"/>
    </location>
</feature>
<dbReference type="InterPro" id="IPR034666">
    <property type="entry name" value="ARPC2/4"/>
</dbReference>
<dbReference type="SUPFAM" id="SSF69645">
    <property type="entry name" value="Arp2/3 complex subunits"/>
    <property type="match status" value="2"/>
</dbReference>
<reference evidence="8" key="1">
    <citation type="journal article" date="2020" name="Fungal Divers.">
        <title>Resolving the Mortierellaceae phylogeny through synthesis of multi-gene phylogenetics and phylogenomics.</title>
        <authorList>
            <person name="Vandepol N."/>
            <person name="Liber J."/>
            <person name="Desiro A."/>
            <person name="Na H."/>
            <person name="Kennedy M."/>
            <person name="Barry K."/>
            <person name="Grigoriev I.V."/>
            <person name="Miller A.N."/>
            <person name="O'Donnell K."/>
            <person name="Stajich J.E."/>
            <person name="Bonito G."/>
        </authorList>
    </citation>
    <scope>NUCLEOTIDE SEQUENCE</scope>
    <source>
        <strain evidence="8">NRRL 6426</strain>
    </source>
</reference>
<sequence>MILLDYHNRIIEDTLKTRFNPDLWSKQEPGTGTGGGAGTGAGARENSQPYYAENKPKPVDMSIVDFDGVSYHLSTLDDNDAKLNLSIRWKCWHELVKYGAIDVLKREYSRWIVDPEHGYDFTLQFDLDNIGGDPEDVIRRVSLLKRNAMAAPFERAFDAQSLAEQEDHWDPSSSQLMTIHYRDGEAIYVQNQQDRVTVIFSTLFKEETDRVFAKVFLQEFVDARKKPHLQNAPQVIYSHREPPLEIRHVPGLLDSESQGYITFVLFPRNYAAGAVREETISRIQIFRDYLHYHIKCSKAYMHSRMRARVSDFLKVLNRAKPEIQASEKKLASGRAFRRV</sequence>
<feature type="compositionally biased region" description="Gly residues" evidence="7">
    <location>
        <begin position="31"/>
        <end position="41"/>
    </location>
</feature>
<organism evidence="8 9">
    <name type="scientific">Linnemannia schmuckeri</name>
    <dbReference type="NCBI Taxonomy" id="64567"/>
    <lineage>
        <taxon>Eukaryota</taxon>
        <taxon>Fungi</taxon>
        <taxon>Fungi incertae sedis</taxon>
        <taxon>Mucoromycota</taxon>
        <taxon>Mortierellomycotina</taxon>
        <taxon>Mortierellomycetes</taxon>
        <taxon>Mortierellales</taxon>
        <taxon>Mortierellaceae</taxon>
        <taxon>Linnemannia</taxon>
    </lineage>
</organism>
<dbReference type="PANTHER" id="PTHR12058">
    <property type="entry name" value="ARP2/3 COMPLEX 34 KDA SUBUNIT"/>
    <property type="match status" value="1"/>
</dbReference>
<dbReference type="OrthoDB" id="148331at2759"/>
<comment type="subcellular location">
    <subcellularLocation>
        <location evidence="1 6">Cytoplasm</location>
        <location evidence="1 6">Cytoskeleton</location>
    </subcellularLocation>
</comment>
<evidence type="ECO:0000256" key="5">
    <source>
        <dbReference type="ARBA" id="ARBA00023212"/>
    </source>
</evidence>
<evidence type="ECO:0000256" key="7">
    <source>
        <dbReference type="SAM" id="MobiDB-lite"/>
    </source>
</evidence>
<keyword evidence="3 6" id="KW-0963">Cytoplasm</keyword>
<dbReference type="GO" id="GO:0005885">
    <property type="term" value="C:Arp2/3 protein complex"/>
    <property type="evidence" value="ECO:0007669"/>
    <property type="project" value="InterPro"/>
</dbReference>
<dbReference type="FunFam" id="3.30.1460.20:FF:000003">
    <property type="entry name" value="Arp2/3 complex 34 kDa subunit"/>
    <property type="match status" value="1"/>
</dbReference>
<comment type="subunit">
    <text evidence="6">Component of the Arp2/3 complex.</text>
</comment>
<comment type="function">
    <text evidence="6">Functions as actin-binding component of the Arp2/3 complex which is involved in regulation of actin polymerization and together with an activating nucleation-promoting factor (NPF) mediates the formation of branched actin networks.</text>
</comment>
<dbReference type="GO" id="GO:0051015">
    <property type="term" value="F:actin filament binding"/>
    <property type="evidence" value="ECO:0007669"/>
    <property type="project" value="TreeGrafter"/>
</dbReference>
<proteinExistence type="inferred from homology"/>
<dbReference type="GO" id="GO:0030041">
    <property type="term" value="P:actin filament polymerization"/>
    <property type="evidence" value="ECO:0007669"/>
    <property type="project" value="InterPro"/>
</dbReference>
<protein>
    <recommendedName>
        <fullName evidence="6">Arp2/3 complex 34 kDa subunit</fullName>
    </recommendedName>
</protein>
<accession>A0A9P5VEN2</accession>
<dbReference type="EMBL" id="JAAAUQ010000068">
    <property type="protein sequence ID" value="KAF9155413.1"/>
    <property type="molecule type" value="Genomic_DNA"/>
</dbReference>
<keyword evidence="5 6" id="KW-0206">Cytoskeleton</keyword>
<evidence type="ECO:0000256" key="6">
    <source>
        <dbReference type="RuleBase" id="RU364015"/>
    </source>
</evidence>
<dbReference type="PANTHER" id="PTHR12058:SF0">
    <property type="entry name" value="ACTIN-RELATED PROTEIN 2_3 COMPLEX SUBUNIT 2"/>
    <property type="match status" value="1"/>
</dbReference>
<keyword evidence="4 6" id="KW-0009">Actin-binding</keyword>
<keyword evidence="9" id="KW-1185">Reference proteome</keyword>
<dbReference type="Pfam" id="PF04045">
    <property type="entry name" value="P34-Arc"/>
    <property type="match status" value="1"/>
</dbReference>
<dbReference type="GO" id="GO:0034314">
    <property type="term" value="P:Arp2/3 complex-mediated actin nucleation"/>
    <property type="evidence" value="ECO:0007669"/>
    <property type="project" value="InterPro"/>
</dbReference>
<dbReference type="GO" id="GO:0005200">
    <property type="term" value="F:structural constituent of cytoskeleton"/>
    <property type="evidence" value="ECO:0007669"/>
    <property type="project" value="TreeGrafter"/>
</dbReference>